<accession>A0A060DQ98</accession>
<dbReference type="InterPro" id="IPR008312">
    <property type="entry name" value="T6SS_TssB1"/>
</dbReference>
<evidence type="ECO:0000313" key="3">
    <source>
        <dbReference type="Proteomes" id="UP000027186"/>
    </source>
</evidence>
<gene>
    <name evidence="2" type="ORF">ABAZ39_29725</name>
</gene>
<dbReference type="AlphaFoldDB" id="A0A060DQ98"/>
<keyword evidence="2" id="KW-0614">Plasmid</keyword>
<dbReference type="NCBIfam" id="TIGR03358">
    <property type="entry name" value="VI_chp_5"/>
    <property type="match status" value="1"/>
</dbReference>
<dbReference type="EMBL" id="CP007796">
    <property type="protein sequence ID" value="AIB16036.1"/>
    <property type="molecule type" value="Genomic_DNA"/>
</dbReference>
<dbReference type="PIRSF" id="PIRSF028301">
    <property type="entry name" value="UCP028301"/>
    <property type="match status" value="1"/>
</dbReference>
<dbReference type="PANTHER" id="PTHR35850">
    <property type="entry name" value="CYTOPLASMIC PROTEIN-RELATED"/>
    <property type="match status" value="1"/>
</dbReference>
<dbReference type="Pfam" id="PF05591">
    <property type="entry name" value="T6SS_VipA"/>
    <property type="match status" value="1"/>
</dbReference>
<reference evidence="2 3" key="1">
    <citation type="journal article" date="2014" name="Genome Announc.">
        <title>Complete Genome Sequence of the Model Rhizosphere Strain Azospirillum brasilense Az39, Successfully Applied in Agriculture.</title>
        <authorList>
            <person name="Rivera D."/>
            <person name="Revale S."/>
            <person name="Molina R."/>
            <person name="Gualpa J."/>
            <person name="Puente M."/>
            <person name="Maroniche G."/>
            <person name="Paris G."/>
            <person name="Baker D."/>
            <person name="Clavijo B."/>
            <person name="McLay K."/>
            <person name="Spaepen S."/>
            <person name="Perticari A."/>
            <person name="Vazquez M."/>
            <person name="Wisniewski-Dye F."/>
            <person name="Watkins C."/>
            <person name="Martinez-Abarca F."/>
            <person name="Vanderleyden J."/>
            <person name="Cassan F."/>
        </authorList>
    </citation>
    <scope>NUCLEOTIDE SEQUENCE [LARGE SCALE GENOMIC DNA]</scope>
    <source>
        <strain evidence="2 3">Az39</strain>
        <plasmid evidence="2">AbAZ39_p3</plasmid>
    </source>
</reference>
<geneLocation type="plasmid" evidence="2 3">
    <name>AbAZ39_p3</name>
</geneLocation>
<evidence type="ECO:0000256" key="1">
    <source>
        <dbReference type="SAM" id="Coils"/>
    </source>
</evidence>
<protein>
    <submittedName>
        <fullName evidence="2">Type VI secretion protein</fullName>
    </submittedName>
</protein>
<organism evidence="2 3">
    <name type="scientific">Azospirillum argentinense</name>
    <dbReference type="NCBI Taxonomy" id="2970906"/>
    <lineage>
        <taxon>Bacteria</taxon>
        <taxon>Pseudomonadati</taxon>
        <taxon>Pseudomonadota</taxon>
        <taxon>Alphaproteobacteria</taxon>
        <taxon>Rhodospirillales</taxon>
        <taxon>Azospirillaceae</taxon>
        <taxon>Azospirillum</taxon>
    </lineage>
</organism>
<sequence>MDSVHDKLSRVRKPRVHISYQVETEGAEVERELPFVVGVLGDFSGNPAQPPKPLSERRFSEIDRDSFDKVMAAMTPGVKMRVPNTLRDDGSEMAVELNFRSIEDFEPARIVEQVQALRALLETRNRLRDLLSKADRSENLEELLDHILQDNAELRRLSGELGIPGGDQQTGGEGERG</sequence>
<evidence type="ECO:0000313" key="2">
    <source>
        <dbReference type="EMBL" id="AIB16036.1"/>
    </source>
</evidence>
<dbReference type="PANTHER" id="PTHR35850:SF1">
    <property type="entry name" value="TYPE VI SECRETION SYSTEM SHEATH PROTEIN TSSB1"/>
    <property type="match status" value="1"/>
</dbReference>
<name>A0A060DQ98_9PROT</name>
<dbReference type="Proteomes" id="UP000027186">
    <property type="component" value="Plasmid AbAZ39_p3"/>
</dbReference>
<dbReference type="RefSeq" id="WP_040137695.1">
    <property type="nucleotide sequence ID" value="NZ_CP007796.1"/>
</dbReference>
<feature type="coiled-coil region" evidence="1">
    <location>
        <begin position="120"/>
        <end position="157"/>
    </location>
</feature>
<proteinExistence type="predicted"/>
<keyword evidence="1" id="KW-0175">Coiled coil</keyword>
<dbReference type="KEGG" id="abq:ABAZ39_29725"/>